<feature type="domain" description="F-box" evidence="1">
    <location>
        <begin position="1"/>
        <end position="44"/>
    </location>
</feature>
<organism evidence="2 3">
    <name type="scientific">Cercophora newfieldiana</name>
    <dbReference type="NCBI Taxonomy" id="92897"/>
    <lineage>
        <taxon>Eukaryota</taxon>
        <taxon>Fungi</taxon>
        <taxon>Dikarya</taxon>
        <taxon>Ascomycota</taxon>
        <taxon>Pezizomycotina</taxon>
        <taxon>Sordariomycetes</taxon>
        <taxon>Sordariomycetidae</taxon>
        <taxon>Sordariales</taxon>
        <taxon>Lasiosphaeriaceae</taxon>
        <taxon>Cercophora</taxon>
    </lineage>
</organism>
<dbReference type="Proteomes" id="UP001174936">
    <property type="component" value="Unassembled WGS sequence"/>
</dbReference>
<keyword evidence="3" id="KW-1185">Reference proteome</keyword>
<evidence type="ECO:0000313" key="2">
    <source>
        <dbReference type="EMBL" id="KAK0649309.1"/>
    </source>
</evidence>
<dbReference type="EMBL" id="JAULSV010000003">
    <property type="protein sequence ID" value="KAK0649309.1"/>
    <property type="molecule type" value="Genomic_DNA"/>
</dbReference>
<dbReference type="SUPFAM" id="SSF81383">
    <property type="entry name" value="F-box domain"/>
    <property type="match status" value="1"/>
</dbReference>
<dbReference type="Pfam" id="PF12937">
    <property type="entry name" value="F-box-like"/>
    <property type="match status" value="1"/>
</dbReference>
<evidence type="ECO:0000313" key="3">
    <source>
        <dbReference type="Proteomes" id="UP001174936"/>
    </source>
</evidence>
<reference evidence="2" key="1">
    <citation type="submission" date="2023-06" db="EMBL/GenBank/DDBJ databases">
        <title>Genome-scale phylogeny and comparative genomics of the fungal order Sordariales.</title>
        <authorList>
            <consortium name="Lawrence Berkeley National Laboratory"/>
            <person name="Hensen N."/>
            <person name="Bonometti L."/>
            <person name="Westerberg I."/>
            <person name="Brannstrom I.O."/>
            <person name="Guillou S."/>
            <person name="Cros-Aarteil S."/>
            <person name="Calhoun S."/>
            <person name="Haridas S."/>
            <person name="Kuo A."/>
            <person name="Mondo S."/>
            <person name="Pangilinan J."/>
            <person name="Riley R."/>
            <person name="Labutti K."/>
            <person name="Andreopoulos B."/>
            <person name="Lipzen A."/>
            <person name="Chen C."/>
            <person name="Yanf M."/>
            <person name="Daum C."/>
            <person name="Ng V."/>
            <person name="Clum A."/>
            <person name="Steindorff A."/>
            <person name="Ohm R."/>
            <person name="Martin F."/>
            <person name="Silar P."/>
            <person name="Natvig D."/>
            <person name="Lalanne C."/>
            <person name="Gautier V."/>
            <person name="Ament-Velasquez S.L."/>
            <person name="Kruys A."/>
            <person name="Hutchinson M.I."/>
            <person name="Powell A.J."/>
            <person name="Barry K."/>
            <person name="Miller A.N."/>
            <person name="Grigoriev I.V."/>
            <person name="Debuchy R."/>
            <person name="Gladieux P."/>
            <person name="Thoren M.H."/>
            <person name="Johannesson H."/>
        </authorList>
    </citation>
    <scope>NUCLEOTIDE SEQUENCE</scope>
    <source>
        <strain evidence="2">SMH2532-1</strain>
    </source>
</reference>
<dbReference type="InterPro" id="IPR036047">
    <property type="entry name" value="F-box-like_dom_sf"/>
</dbReference>
<gene>
    <name evidence="2" type="ORF">B0T16DRAFT_389382</name>
</gene>
<protein>
    <recommendedName>
        <fullName evidence="1">F-box domain-containing protein</fullName>
    </recommendedName>
</protein>
<comment type="caution">
    <text evidence="2">The sequence shown here is derived from an EMBL/GenBank/DDBJ whole genome shotgun (WGS) entry which is preliminary data.</text>
</comment>
<sequence>MDSLPTELLLEIPHHLPSTSDLASLSLASKRLYLIVNPLLYRRDASSEHPVAPFWGAEHNLLNTLRHSYAAGADLHRRRDFSKPRSAYGPRWRYVEPSTGSLPEGRQLRKRRSMSAFLDGGVAAPLPRYWWRPVDAAAFFGHGEVVRFLVEEVKGVDVVLLRSRGLCAFGLPGCGRPGVQVERRLEVEWTVHGVREAASCGGHRKVADLVRELQGEVETGRKGDVGKGTGDGEVGFGKDAGAGAGGVRVQIVEVGGGGGGEEVEFSYRDFVLERF</sequence>
<dbReference type="InterPro" id="IPR001810">
    <property type="entry name" value="F-box_dom"/>
</dbReference>
<proteinExistence type="predicted"/>
<evidence type="ECO:0000259" key="1">
    <source>
        <dbReference type="PROSITE" id="PS50181"/>
    </source>
</evidence>
<dbReference type="PROSITE" id="PS50181">
    <property type="entry name" value="FBOX"/>
    <property type="match status" value="1"/>
</dbReference>
<name>A0AA40CUC4_9PEZI</name>
<accession>A0AA40CUC4</accession>
<dbReference type="AlphaFoldDB" id="A0AA40CUC4"/>